<dbReference type="Pfam" id="PF26273">
    <property type="entry name" value="Gly_zipper"/>
    <property type="match status" value="1"/>
</dbReference>
<feature type="transmembrane region" description="Helical" evidence="1">
    <location>
        <begin position="114"/>
        <end position="135"/>
    </location>
</feature>
<sequence>MYNIKSNEGGYLMEERVIKLQADLEELKNKVGEKTAAKLELDKYSRIIHRLAEFSADCEECRQYFDELESHLLQMVNQAKTKELTPQEIKVHRQMTANITSHLMKKHQLVPSGYYIGIYLALGISIGLVLGFLLFDNMPLGMPIGMEMGVAIGSGLDADAKKKGKVM</sequence>
<dbReference type="EMBL" id="JAPJDA010000047">
    <property type="protein sequence ID" value="MCX2839856.1"/>
    <property type="molecule type" value="Genomic_DNA"/>
</dbReference>
<proteinExistence type="predicted"/>
<evidence type="ECO:0000256" key="1">
    <source>
        <dbReference type="SAM" id="Phobius"/>
    </source>
</evidence>
<keyword evidence="1" id="KW-0472">Membrane</keyword>
<dbReference type="Proteomes" id="UP001148482">
    <property type="component" value="Unassembled WGS sequence"/>
</dbReference>
<feature type="domain" description="Glycine zipper-like" evidence="2">
    <location>
        <begin position="116"/>
        <end position="155"/>
    </location>
</feature>
<keyword evidence="4" id="KW-1185">Reference proteome</keyword>
<accession>A0A9X3I2B4</accession>
<dbReference type="InterPro" id="IPR058598">
    <property type="entry name" value="Gly_zipper-like_dom"/>
</dbReference>
<gene>
    <name evidence="3" type="ORF">OQ279_17155</name>
</gene>
<evidence type="ECO:0000313" key="4">
    <source>
        <dbReference type="Proteomes" id="UP001148482"/>
    </source>
</evidence>
<comment type="caution">
    <text evidence="3">The sequence shown here is derived from an EMBL/GenBank/DDBJ whole genome shotgun (WGS) entry which is preliminary data.</text>
</comment>
<protein>
    <recommendedName>
        <fullName evidence="2">Glycine zipper-like domain-containing protein</fullName>
    </recommendedName>
</protein>
<reference evidence="3" key="1">
    <citation type="submission" date="2022-11" db="EMBL/GenBank/DDBJ databases">
        <title>Salinimicrobium profundisediminis sp. nov., isolated from deep-sea sediment of the Mariana Trench.</title>
        <authorList>
            <person name="Fu H."/>
        </authorList>
    </citation>
    <scope>NUCLEOTIDE SEQUENCE</scope>
    <source>
        <strain evidence="3">MT39</strain>
    </source>
</reference>
<keyword evidence="1" id="KW-0812">Transmembrane</keyword>
<keyword evidence="1" id="KW-1133">Transmembrane helix</keyword>
<evidence type="ECO:0000313" key="3">
    <source>
        <dbReference type="EMBL" id="MCX2839856.1"/>
    </source>
</evidence>
<evidence type="ECO:0000259" key="2">
    <source>
        <dbReference type="Pfam" id="PF26273"/>
    </source>
</evidence>
<name>A0A9X3I2B4_9FLAO</name>
<organism evidence="3 4">
    <name type="scientific">Salinimicrobium profundisediminis</name>
    <dbReference type="NCBI Taxonomy" id="2994553"/>
    <lineage>
        <taxon>Bacteria</taxon>
        <taxon>Pseudomonadati</taxon>
        <taxon>Bacteroidota</taxon>
        <taxon>Flavobacteriia</taxon>
        <taxon>Flavobacteriales</taxon>
        <taxon>Flavobacteriaceae</taxon>
        <taxon>Salinimicrobium</taxon>
    </lineage>
</organism>
<dbReference type="AlphaFoldDB" id="A0A9X3I2B4"/>